<keyword evidence="3" id="KW-0479">Metal-binding</keyword>
<dbReference type="KEGG" id="cff:CFF8240_1592"/>
<evidence type="ECO:0000256" key="4">
    <source>
        <dbReference type="ARBA" id="ARBA00023004"/>
    </source>
</evidence>
<gene>
    <name evidence="7" type="ordered locus">CFF8240_1592</name>
</gene>
<dbReference type="CDD" id="cd01335">
    <property type="entry name" value="Radical_SAM"/>
    <property type="match status" value="1"/>
</dbReference>
<evidence type="ECO:0000313" key="7">
    <source>
        <dbReference type="EMBL" id="ABK82223.1"/>
    </source>
</evidence>
<organism evidence="7 8">
    <name type="scientific">Campylobacter fetus subsp. fetus (strain 82-40)</name>
    <dbReference type="NCBI Taxonomy" id="360106"/>
    <lineage>
        <taxon>Bacteria</taxon>
        <taxon>Pseudomonadati</taxon>
        <taxon>Campylobacterota</taxon>
        <taxon>Epsilonproteobacteria</taxon>
        <taxon>Campylobacterales</taxon>
        <taxon>Campylobacteraceae</taxon>
        <taxon>Campylobacter</taxon>
    </lineage>
</organism>
<dbReference type="SMART" id="SM00729">
    <property type="entry name" value="Elp3"/>
    <property type="match status" value="1"/>
</dbReference>
<dbReference type="eggNOG" id="COG0535">
    <property type="taxonomic scope" value="Bacteria"/>
</dbReference>
<name>A0RR92_CAMFF</name>
<dbReference type="GO" id="GO:0003824">
    <property type="term" value="F:catalytic activity"/>
    <property type="evidence" value="ECO:0007669"/>
    <property type="project" value="InterPro"/>
</dbReference>
<dbReference type="PANTHER" id="PTHR11228">
    <property type="entry name" value="RADICAL SAM DOMAIN PROTEIN"/>
    <property type="match status" value="1"/>
</dbReference>
<dbReference type="GO" id="GO:0051536">
    <property type="term" value="F:iron-sulfur cluster binding"/>
    <property type="evidence" value="ECO:0007669"/>
    <property type="project" value="UniProtKB-KW"/>
</dbReference>
<dbReference type="InterPro" id="IPR007197">
    <property type="entry name" value="rSAM"/>
</dbReference>
<dbReference type="SFLD" id="SFLDG01067">
    <property type="entry name" value="SPASM/twitch_domain_containing"/>
    <property type="match status" value="1"/>
</dbReference>
<dbReference type="PATRIC" id="fig|360106.6.peg.1552"/>
<dbReference type="RefSeq" id="WP_011732259.1">
    <property type="nucleotide sequence ID" value="NC_008599.1"/>
</dbReference>
<feature type="domain" description="Radical SAM core" evidence="6">
    <location>
        <begin position="25"/>
        <end position="243"/>
    </location>
</feature>
<dbReference type="EMBL" id="CP000487">
    <property type="protein sequence ID" value="ABK82223.1"/>
    <property type="molecule type" value="Genomic_DNA"/>
</dbReference>
<comment type="cofactor">
    <cofactor evidence="1">
        <name>[4Fe-4S] cluster</name>
        <dbReference type="ChEBI" id="CHEBI:49883"/>
    </cofactor>
</comment>
<dbReference type="SUPFAM" id="SSF102114">
    <property type="entry name" value="Radical SAM enzymes"/>
    <property type="match status" value="1"/>
</dbReference>
<keyword evidence="2" id="KW-0949">S-adenosyl-L-methionine</keyword>
<reference evidence="8" key="1">
    <citation type="submission" date="2006-11" db="EMBL/GenBank/DDBJ databases">
        <title>Sequence of Campylobacter fetus subsp. fetus 82-40.</title>
        <authorList>
            <person name="Fouts D.E."/>
            <person name="Nelson K.E."/>
        </authorList>
    </citation>
    <scope>NUCLEOTIDE SEQUENCE [LARGE SCALE GENOMIC DNA]</scope>
    <source>
        <strain evidence="8">82-40</strain>
    </source>
</reference>
<evidence type="ECO:0000256" key="5">
    <source>
        <dbReference type="ARBA" id="ARBA00023014"/>
    </source>
</evidence>
<dbReference type="SFLD" id="SFLDS00029">
    <property type="entry name" value="Radical_SAM"/>
    <property type="match status" value="1"/>
</dbReference>
<dbReference type="InterPro" id="IPR013785">
    <property type="entry name" value="Aldolase_TIM"/>
</dbReference>
<dbReference type="HOGENOM" id="CLU_009273_1_0_7"/>
<dbReference type="AlphaFoldDB" id="A0RR92"/>
<dbReference type="PANTHER" id="PTHR11228:SF7">
    <property type="entry name" value="PQQA PEPTIDE CYCLASE"/>
    <property type="match status" value="1"/>
</dbReference>
<keyword evidence="5" id="KW-0411">Iron-sulfur</keyword>
<protein>
    <submittedName>
        <fullName evidence="7">Radical SAM domain protein</fullName>
    </submittedName>
</protein>
<dbReference type="InterPro" id="IPR006638">
    <property type="entry name" value="Elp3/MiaA/NifB-like_rSAM"/>
</dbReference>
<evidence type="ECO:0000259" key="6">
    <source>
        <dbReference type="PROSITE" id="PS51918"/>
    </source>
</evidence>
<proteinExistence type="predicted"/>
<dbReference type="InterPro" id="IPR050377">
    <property type="entry name" value="Radical_SAM_PqqE_MftC-like"/>
</dbReference>
<dbReference type="InterPro" id="IPR058240">
    <property type="entry name" value="rSAM_sf"/>
</dbReference>
<dbReference type="PROSITE" id="PS51918">
    <property type="entry name" value="RADICAL_SAM"/>
    <property type="match status" value="1"/>
</dbReference>
<accession>A0RR92</accession>
<evidence type="ECO:0000256" key="1">
    <source>
        <dbReference type="ARBA" id="ARBA00001966"/>
    </source>
</evidence>
<evidence type="ECO:0000256" key="3">
    <source>
        <dbReference type="ARBA" id="ARBA00022723"/>
    </source>
</evidence>
<keyword evidence="4" id="KW-0408">Iron</keyword>
<sequence length="354" mass="41047">MGLLYTKYKMFHYPKKIDSLNTDEILPPLQVRIKPTNACNHDCWYCAYKASNLQLGKDMIVKDYIPKDKMFEIIDDLDSMGVKSITFSGGGEPLSYRYMTETLEKLSKTNIKFASLTNGSKLNGDIANLFSKFGTWLRVSIDGFDDESYAKYRNVKVGEFSKVIKNMSEFSKLGGKCLLGVSIIIDKQNSKHLENMVKLFKDIGVRSIKLSPCITHNESKLTNEYHSEFFDQTKQLCKNITTKYSDDSCQIFDSYHLQLETFNKNYEWCPYLQICPVIGADQNVYACHDKAYNLDTGLLFSIKNQGFKYGWFKDKKQFFRIRPCKDCNHHCVVDEKNKILLEYLNIDKKHLEFV</sequence>
<evidence type="ECO:0000256" key="2">
    <source>
        <dbReference type="ARBA" id="ARBA00022691"/>
    </source>
</evidence>
<dbReference type="Pfam" id="PF04055">
    <property type="entry name" value="Radical_SAM"/>
    <property type="match status" value="1"/>
</dbReference>
<dbReference type="GO" id="GO:0046872">
    <property type="term" value="F:metal ion binding"/>
    <property type="evidence" value="ECO:0007669"/>
    <property type="project" value="UniProtKB-KW"/>
</dbReference>
<dbReference type="Proteomes" id="UP000000760">
    <property type="component" value="Chromosome"/>
</dbReference>
<dbReference type="Gene3D" id="3.20.20.70">
    <property type="entry name" value="Aldolase class I"/>
    <property type="match status" value="1"/>
</dbReference>
<dbReference type="GeneID" id="61065409"/>
<evidence type="ECO:0000313" key="8">
    <source>
        <dbReference type="Proteomes" id="UP000000760"/>
    </source>
</evidence>